<proteinExistence type="inferred from homology"/>
<evidence type="ECO:0000256" key="5">
    <source>
        <dbReference type="ARBA" id="ARBA00022801"/>
    </source>
</evidence>
<comment type="caution">
    <text evidence="12">The sequence shown here is derived from an EMBL/GenBank/DDBJ whole genome shotgun (WGS) entry which is preliminary data.</text>
</comment>
<comment type="catalytic activity">
    <reaction evidence="8">
        <text>Hydrolysis of terminal non-reducing beta-D-fructofuranoside residues in beta-D-fructofuranosides.</text>
        <dbReference type="EC" id="3.2.1.26"/>
    </reaction>
</comment>
<dbReference type="PANTHER" id="PTHR43101">
    <property type="entry name" value="BETA-FRUCTOSIDASE"/>
    <property type="match status" value="1"/>
</dbReference>
<dbReference type="GO" id="GO:0005737">
    <property type="term" value="C:cytoplasm"/>
    <property type="evidence" value="ECO:0007669"/>
    <property type="project" value="UniProtKB-SubCell"/>
</dbReference>
<evidence type="ECO:0000256" key="7">
    <source>
        <dbReference type="ARBA" id="ARBA00033367"/>
    </source>
</evidence>
<dbReference type="SUPFAM" id="SSF75005">
    <property type="entry name" value="Arabinanase/levansucrase/invertase"/>
    <property type="match status" value="1"/>
</dbReference>
<dbReference type="SUPFAM" id="SSF49899">
    <property type="entry name" value="Concanavalin A-like lectins/glucanases"/>
    <property type="match status" value="1"/>
</dbReference>
<accession>A0A941GGA6</accession>
<sequence>MKWTDEARYRPYEKWNTEYKRMMERKVKEAKWRLAFHIQPETGLLNDPNGFTFFNNQWHLFYQSFPFGPVHGLKSWYHLVSDDLIHWQPEGIAIKPDTDYDSHGVYSGSALPIGDKLLLAYTGNVRDEAWQRGSYQMGAWMNQEGHITKIEKPLINQRPESITEHFRDPQVIKYLDRYLMFIGAQTTNKQGEVLVYQSDNLLDWKLNGSLDFNQESMGYMIECPNLIFLDEQPVLIFCPQGLDKSVANYQNIYPNFYIVGKSFDYETCKINHVQDLTLLDEGFDLYATQAFNAPDGRCLSIGWIGLPEMEYPTFKDGWAHCLSLVKELKLINGELYQYPVTEMKKLRNDEQKVVINDKMITLEETKNSYELQIRVPSNSKGHIELFGNKDRDHFLCLEYDTVNGKLKLDRSRTFNPINLNYGEERSTDLKKNEELLLSIFVDQSVCEIFINNGQKVMTTTYYPEQGQNNVYVEGDKECLITYFPFSKTN</sequence>
<dbReference type="InterPro" id="IPR018053">
    <property type="entry name" value="Glyco_hydro_32_AS"/>
</dbReference>
<evidence type="ECO:0000256" key="3">
    <source>
        <dbReference type="ARBA" id="ARBA00012758"/>
    </source>
</evidence>
<feature type="domain" description="Glycosyl hydrolase family 32 N-terminal" evidence="10">
    <location>
        <begin position="37"/>
        <end position="339"/>
    </location>
</feature>
<dbReference type="PANTHER" id="PTHR43101:SF1">
    <property type="entry name" value="BETA-FRUCTOSIDASE"/>
    <property type="match status" value="1"/>
</dbReference>
<reference evidence="12" key="1">
    <citation type="submission" date="2021-04" db="EMBL/GenBank/DDBJ databases">
        <title>Genomic analysis of electroactive and textile dye degrading Bacillus circulans strain: DC10 isolated from constructed wetland-microbial fuel cells treating textile dye wastewaters.</title>
        <authorList>
            <person name="Patel D.U."/>
            <person name="Desai C.R."/>
        </authorList>
    </citation>
    <scope>NUCLEOTIDE SEQUENCE</scope>
    <source>
        <strain evidence="12">DC10</strain>
    </source>
</reference>
<evidence type="ECO:0000256" key="2">
    <source>
        <dbReference type="ARBA" id="ARBA00009902"/>
    </source>
</evidence>
<dbReference type="InterPro" id="IPR051214">
    <property type="entry name" value="GH32_Enzymes"/>
</dbReference>
<comment type="function">
    <text evidence="9">Enables the bacterium to metabolize sucrose as a sole carbon source.</text>
</comment>
<dbReference type="EMBL" id="JAGTPX010000036">
    <property type="protein sequence ID" value="MBR8672276.1"/>
    <property type="molecule type" value="Genomic_DNA"/>
</dbReference>
<evidence type="ECO:0000313" key="12">
    <source>
        <dbReference type="EMBL" id="MBR8672276.1"/>
    </source>
</evidence>
<dbReference type="AlphaFoldDB" id="A0A941GGA6"/>
<keyword evidence="6 8" id="KW-0326">Glycosidase</keyword>
<evidence type="ECO:0000256" key="8">
    <source>
        <dbReference type="RuleBase" id="RU362110"/>
    </source>
</evidence>
<dbReference type="InterPro" id="IPR013320">
    <property type="entry name" value="ConA-like_dom_sf"/>
</dbReference>
<dbReference type="RefSeq" id="WP_212121568.1">
    <property type="nucleotide sequence ID" value="NZ_JAGTPX020000034.1"/>
</dbReference>
<name>A0A941GGA6_NIACI</name>
<evidence type="ECO:0000256" key="4">
    <source>
        <dbReference type="ARBA" id="ARBA00019623"/>
    </source>
</evidence>
<evidence type="ECO:0000259" key="10">
    <source>
        <dbReference type="Pfam" id="PF00251"/>
    </source>
</evidence>
<comment type="subcellular location">
    <subcellularLocation>
        <location evidence="9">Cytoplasm</location>
    </subcellularLocation>
</comment>
<dbReference type="Pfam" id="PF08244">
    <property type="entry name" value="Glyco_hydro_32C"/>
    <property type="match status" value="1"/>
</dbReference>
<dbReference type="GO" id="GO:0004564">
    <property type="term" value="F:beta-fructofuranosidase activity"/>
    <property type="evidence" value="ECO:0007669"/>
    <property type="project" value="UniProtKB-EC"/>
</dbReference>
<dbReference type="InterPro" id="IPR006232">
    <property type="entry name" value="Suc6P_hydrolase"/>
</dbReference>
<gene>
    <name evidence="12" type="ORF">KD144_22305</name>
</gene>
<dbReference type="Gene3D" id="2.60.120.560">
    <property type="entry name" value="Exo-inulinase, domain 1"/>
    <property type="match status" value="1"/>
</dbReference>
<keyword evidence="9" id="KW-0119">Carbohydrate metabolism</keyword>
<dbReference type="GO" id="GO:0005975">
    <property type="term" value="P:carbohydrate metabolic process"/>
    <property type="evidence" value="ECO:0007669"/>
    <property type="project" value="InterPro"/>
</dbReference>
<evidence type="ECO:0000256" key="6">
    <source>
        <dbReference type="ARBA" id="ARBA00023295"/>
    </source>
</evidence>
<dbReference type="InterPro" id="IPR023296">
    <property type="entry name" value="Glyco_hydro_beta-prop_sf"/>
</dbReference>
<dbReference type="SMART" id="SM00640">
    <property type="entry name" value="Glyco_32"/>
    <property type="match status" value="1"/>
</dbReference>
<evidence type="ECO:0000256" key="1">
    <source>
        <dbReference type="ARBA" id="ARBA00004914"/>
    </source>
</evidence>
<keyword evidence="5 8" id="KW-0378">Hydrolase</keyword>
<evidence type="ECO:0000256" key="9">
    <source>
        <dbReference type="RuleBase" id="RU365015"/>
    </source>
</evidence>
<keyword evidence="9" id="KW-0963">Cytoplasm</keyword>
<dbReference type="InterPro" id="IPR001362">
    <property type="entry name" value="Glyco_hydro_32"/>
</dbReference>
<protein>
    <recommendedName>
        <fullName evidence="4 8">Sucrose-6-phosphate hydrolase</fullName>
        <ecNumber evidence="3 8">3.2.1.26</ecNumber>
    </recommendedName>
    <alternativeName>
        <fullName evidence="7 9">Invertase</fullName>
    </alternativeName>
</protein>
<dbReference type="CDD" id="cd18623">
    <property type="entry name" value="GH32_ScrB-like"/>
    <property type="match status" value="1"/>
</dbReference>
<dbReference type="NCBIfam" id="TIGR01322">
    <property type="entry name" value="scrB_fam"/>
    <property type="match status" value="1"/>
</dbReference>
<comment type="similarity">
    <text evidence="2 8">Belongs to the glycosyl hydrolase 32 family.</text>
</comment>
<dbReference type="PROSITE" id="PS00609">
    <property type="entry name" value="GLYCOSYL_HYDROL_F32"/>
    <property type="match status" value="1"/>
</dbReference>
<dbReference type="EC" id="3.2.1.26" evidence="3 8"/>
<feature type="domain" description="Glycosyl hydrolase family 32 C-terminal" evidence="11">
    <location>
        <begin position="342"/>
        <end position="471"/>
    </location>
</feature>
<dbReference type="InterPro" id="IPR013148">
    <property type="entry name" value="Glyco_hydro_32_N"/>
</dbReference>
<dbReference type="Pfam" id="PF00251">
    <property type="entry name" value="Glyco_hydro_32N"/>
    <property type="match status" value="1"/>
</dbReference>
<evidence type="ECO:0000259" key="11">
    <source>
        <dbReference type="Pfam" id="PF08244"/>
    </source>
</evidence>
<dbReference type="InterPro" id="IPR013189">
    <property type="entry name" value="Glyco_hydro_32_C"/>
</dbReference>
<comment type="pathway">
    <text evidence="1 9">Glycan biosynthesis; sucrose metabolism.</text>
</comment>
<organism evidence="12">
    <name type="scientific">Niallia circulans</name>
    <name type="common">Bacillus circulans</name>
    <dbReference type="NCBI Taxonomy" id="1397"/>
    <lineage>
        <taxon>Bacteria</taxon>
        <taxon>Bacillati</taxon>
        <taxon>Bacillota</taxon>
        <taxon>Bacilli</taxon>
        <taxon>Bacillales</taxon>
        <taxon>Bacillaceae</taxon>
        <taxon>Niallia</taxon>
    </lineage>
</organism>
<dbReference type="Gene3D" id="2.115.10.20">
    <property type="entry name" value="Glycosyl hydrolase domain, family 43"/>
    <property type="match status" value="1"/>
</dbReference>